<dbReference type="SUPFAM" id="SSF51905">
    <property type="entry name" value="FAD/NAD(P)-binding domain"/>
    <property type="match status" value="1"/>
</dbReference>
<evidence type="ECO:0000259" key="5">
    <source>
        <dbReference type="Pfam" id="PF01266"/>
    </source>
</evidence>
<sequence length="239" mass="24627">MRIVVVGGGVMGLATAWQLTRRGERPIVVERFARGHHEGASHGETRNDNNAYGDAHYLDLLALAREGWDALGEVDGEPLLRRHGLVSHGPGPALGAANRAPLAELADALTARGIPADLLDGAEAARRWPGMRFESTVLYSRDAGVARAAAALRELERRTVAAGGEVRGNTRVAAIAPDADGVDVVTDAGVLRADVVVATVGAWTEKLLGASGDAGPAATGGGVTRGGGLGIQPCWRDAG</sequence>
<keyword evidence="2" id="KW-0285">Flavoprotein</keyword>
<dbReference type="OrthoDB" id="9806257at2"/>
<comment type="caution">
    <text evidence="6">The sequence shown here is derived from an EMBL/GenBank/DDBJ whole genome shotgun (WGS) entry which is preliminary data.</text>
</comment>
<protein>
    <submittedName>
        <fullName evidence="6">FAD dependent oxidoreductase</fullName>
    </submittedName>
</protein>
<evidence type="ECO:0000256" key="3">
    <source>
        <dbReference type="ARBA" id="ARBA00022827"/>
    </source>
</evidence>
<proteinExistence type="predicted"/>
<dbReference type="AlphaFoldDB" id="A0A4Y3UT60"/>
<evidence type="ECO:0000256" key="2">
    <source>
        <dbReference type="ARBA" id="ARBA00022630"/>
    </source>
</evidence>
<dbReference type="RefSeq" id="WP_141381213.1">
    <property type="nucleotide sequence ID" value="NZ_BJNA01000055.1"/>
</dbReference>
<evidence type="ECO:0000313" key="7">
    <source>
        <dbReference type="Proteomes" id="UP000319804"/>
    </source>
</evidence>
<dbReference type="GO" id="GO:0050660">
    <property type="term" value="F:flavin adenine dinucleotide binding"/>
    <property type="evidence" value="ECO:0007669"/>
    <property type="project" value="InterPro"/>
</dbReference>
<dbReference type="InterPro" id="IPR006076">
    <property type="entry name" value="FAD-dep_OxRdtase"/>
</dbReference>
<dbReference type="InterPro" id="IPR045170">
    <property type="entry name" value="MTOX"/>
</dbReference>
<evidence type="ECO:0000256" key="4">
    <source>
        <dbReference type="ARBA" id="ARBA00023002"/>
    </source>
</evidence>
<keyword evidence="7" id="KW-1185">Reference proteome</keyword>
<keyword evidence="4" id="KW-0560">Oxidoreductase</keyword>
<dbReference type="Gene3D" id="3.50.50.60">
    <property type="entry name" value="FAD/NAD(P)-binding domain"/>
    <property type="match status" value="2"/>
</dbReference>
<dbReference type="Proteomes" id="UP000319804">
    <property type="component" value="Unassembled WGS sequence"/>
</dbReference>
<dbReference type="PANTHER" id="PTHR10961">
    <property type="entry name" value="PEROXISOMAL SARCOSINE OXIDASE"/>
    <property type="match status" value="1"/>
</dbReference>
<dbReference type="PANTHER" id="PTHR10961:SF7">
    <property type="entry name" value="FAD DEPENDENT OXIDOREDUCTASE DOMAIN-CONTAINING PROTEIN"/>
    <property type="match status" value="1"/>
</dbReference>
<feature type="domain" description="FAD dependent oxidoreductase" evidence="5">
    <location>
        <begin position="2"/>
        <end position="209"/>
    </location>
</feature>
<comment type="cofactor">
    <cofactor evidence="1">
        <name>FAD</name>
        <dbReference type="ChEBI" id="CHEBI:57692"/>
    </cofactor>
</comment>
<accession>A0A4Y3UT60</accession>
<evidence type="ECO:0000256" key="1">
    <source>
        <dbReference type="ARBA" id="ARBA00001974"/>
    </source>
</evidence>
<reference evidence="6 7" key="1">
    <citation type="submission" date="2019-06" db="EMBL/GenBank/DDBJ databases">
        <title>Sequencing the genomes of 1000 actinobacteria strains.</title>
        <authorList>
            <person name="Klenk H.-P."/>
        </authorList>
    </citation>
    <scope>NUCLEOTIDE SEQUENCE [LARGE SCALE GENOMIC DNA]</scope>
    <source>
        <strain evidence="6 7">DSM 20427</strain>
    </source>
</reference>
<gene>
    <name evidence="6" type="ORF">FHX68_2558</name>
</gene>
<name>A0A4Y3UT60_9MICO</name>
<dbReference type="Pfam" id="PF01266">
    <property type="entry name" value="DAO"/>
    <property type="match status" value="1"/>
</dbReference>
<keyword evidence="3" id="KW-0274">FAD</keyword>
<organism evidence="6 7">
    <name type="scientific">Microbacterium lacticum</name>
    <dbReference type="NCBI Taxonomy" id="33885"/>
    <lineage>
        <taxon>Bacteria</taxon>
        <taxon>Bacillati</taxon>
        <taxon>Actinomycetota</taxon>
        <taxon>Actinomycetes</taxon>
        <taxon>Micrococcales</taxon>
        <taxon>Microbacteriaceae</taxon>
        <taxon>Microbacterium</taxon>
    </lineage>
</organism>
<dbReference type="GO" id="GO:0008115">
    <property type="term" value="F:sarcosine oxidase activity"/>
    <property type="evidence" value="ECO:0007669"/>
    <property type="project" value="TreeGrafter"/>
</dbReference>
<dbReference type="InterPro" id="IPR036188">
    <property type="entry name" value="FAD/NAD-bd_sf"/>
</dbReference>
<dbReference type="EMBL" id="VFPS01000005">
    <property type="protein sequence ID" value="TQM91343.1"/>
    <property type="molecule type" value="Genomic_DNA"/>
</dbReference>
<evidence type="ECO:0000313" key="6">
    <source>
        <dbReference type="EMBL" id="TQM91343.1"/>
    </source>
</evidence>